<evidence type="ECO:0008006" key="3">
    <source>
        <dbReference type="Google" id="ProtNLM"/>
    </source>
</evidence>
<evidence type="ECO:0000256" key="1">
    <source>
        <dbReference type="SAM" id="SignalP"/>
    </source>
</evidence>
<gene>
    <name evidence="2" type="ORF">pGES5_AH01_00033</name>
</gene>
<feature type="chain" id="PRO_5006830438" description="OriT recognition protein" evidence="1">
    <location>
        <begin position="43"/>
        <end position="281"/>
    </location>
</feature>
<dbReference type="EMBL" id="KR014105">
    <property type="protein sequence ID" value="AKP49282.1"/>
    <property type="molecule type" value="Genomic_DNA"/>
</dbReference>
<proteinExistence type="predicted"/>
<sequence>MTHAGTLRAPTCIIQWTPLVRRCASHKMALSSCPLAPGVAFAACYQAVFKGVARVPFVCIGDEPLTAKLALRLQPDERDALRAEADARGVSMSALVRDLYFGAPVVSDVNRDLVAELIRLGAVVRSAWDASAASQSPYFPPLAEAIVDLQKFARTLAGKIKPSRVRHDRAADVVEFVGKSDGVALEAIVTLRLLPAEKDQLELDAEMAGITPGALVRRRIFGRPVSANINRVMQRRIRSLMAMLQHFLAEHRSRDYPEIYTTRSVLAALFKRLGHDLKAHS</sequence>
<evidence type="ECO:0000313" key="2">
    <source>
        <dbReference type="EMBL" id="AKP49282.1"/>
    </source>
</evidence>
<name>A0A0U2DDF7_AERHY</name>
<geneLocation type="plasmid" evidence="2">
    <name>pGES5</name>
</geneLocation>
<dbReference type="InterPro" id="IPR053842">
    <property type="entry name" value="NikA-like"/>
</dbReference>
<organism evidence="2">
    <name type="scientific">Aeromonas hydrophila</name>
    <dbReference type="NCBI Taxonomy" id="644"/>
    <lineage>
        <taxon>Bacteria</taxon>
        <taxon>Pseudomonadati</taxon>
        <taxon>Pseudomonadota</taxon>
        <taxon>Gammaproteobacteria</taxon>
        <taxon>Aeromonadales</taxon>
        <taxon>Aeromonadaceae</taxon>
        <taxon>Aeromonas</taxon>
    </lineage>
</organism>
<dbReference type="RefSeq" id="WP_101618170.1">
    <property type="nucleotide sequence ID" value="NZ_AP023402.1"/>
</dbReference>
<protein>
    <recommendedName>
        <fullName evidence="3">OriT recognition protein</fullName>
    </recommendedName>
</protein>
<dbReference type="Pfam" id="PF21983">
    <property type="entry name" value="NikA-like"/>
    <property type="match status" value="2"/>
</dbReference>
<reference evidence="2" key="1">
    <citation type="submission" date="2015-03" db="EMBL/GenBank/DDBJ databases">
        <authorList>
            <person name="Zong Z."/>
        </authorList>
    </citation>
    <scope>NUCLEOTIDE SEQUENCE</scope>
    <source>
        <strain evidence="2">WCHAH01</strain>
        <plasmid evidence="2">pGES5</plasmid>
    </source>
</reference>
<keyword evidence="2" id="KW-0614">Plasmid</keyword>
<dbReference type="AlphaFoldDB" id="A0A0U2DDF7"/>
<keyword evidence="1" id="KW-0732">Signal</keyword>
<feature type="signal peptide" evidence="1">
    <location>
        <begin position="1"/>
        <end position="42"/>
    </location>
</feature>
<accession>A0A0U2DDF7</accession>